<dbReference type="InterPro" id="IPR051201">
    <property type="entry name" value="Chloro_Bact_Ser_Proteases"/>
</dbReference>
<evidence type="ECO:0000256" key="1">
    <source>
        <dbReference type="ARBA" id="ARBA00010541"/>
    </source>
</evidence>
<dbReference type="SUPFAM" id="SSF50494">
    <property type="entry name" value="Trypsin-like serine proteases"/>
    <property type="match status" value="1"/>
</dbReference>
<evidence type="ECO:0000259" key="5">
    <source>
        <dbReference type="PROSITE" id="PS50106"/>
    </source>
</evidence>
<feature type="compositionally biased region" description="Low complexity" evidence="4">
    <location>
        <begin position="182"/>
        <end position="203"/>
    </location>
</feature>
<dbReference type="InterPro" id="IPR001940">
    <property type="entry name" value="Peptidase_S1C"/>
</dbReference>
<evidence type="ECO:0000313" key="6">
    <source>
        <dbReference type="EMBL" id="MPN37862.1"/>
    </source>
</evidence>
<dbReference type="InterPro" id="IPR036034">
    <property type="entry name" value="PDZ_sf"/>
</dbReference>
<dbReference type="EMBL" id="VSSQ01092751">
    <property type="protein sequence ID" value="MPN37862.1"/>
    <property type="molecule type" value="Genomic_DNA"/>
</dbReference>
<dbReference type="AlphaFoldDB" id="A0A645HHJ6"/>
<dbReference type="SUPFAM" id="SSF50156">
    <property type="entry name" value="PDZ domain-like"/>
    <property type="match status" value="1"/>
</dbReference>
<proteinExistence type="inferred from homology"/>
<evidence type="ECO:0000256" key="4">
    <source>
        <dbReference type="SAM" id="MobiDB-lite"/>
    </source>
</evidence>
<comment type="similarity">
    <text evidence="1">Belongs to the peptidase S1C family.</text>
</comment>
<dbReference type="Gene3D" id="2.30.42.10">
    <property type="match status" value="1"/>
</dbReference>
<dbReference type="InterPro" id="IPR043504">
    <property type="entry name" value="Peptidase_S1_PA_chymotrypsin"/>
</dbReference>
<dbReference type="SMART" id="SM00228">
    <property type="entry name" value="PDZ"/>
    <property type="match status" value="1"/>
</dbReference>
<organism evidence="6">
    <name type="scientific">bioreactor metagenome</name>
    <dbReference type="NCBI Taxonomy" id="1076179"/>
    <lineage>
        <taxon>unclassified sequences</taxon>
        <taxon>metagenomes</taxon>
        <taxon>ecological metagenomes</taxon>
    </lineage>
</organism>
<protein>
    <submittedName>
        <fullName evidence="6">Serine protease Do-like HtrB</fullName>
        <ecNumber evidence="6">3.4.21.107</ecNumber>
    </submittedName>
</protein>
<sequence length="203" mass="21052">MISAENKAVNVEGKELNVIQTDAAINPGNSGGALENYSGAVIGINTAKTFATSSGSTAEGVGYAIPASVAVPILNELKENGSIEKPYLGITGQDITSQLSDLYRLPVGVLVTSVMDGSSAQQAGIQQGDVIVSYNDKTVLNMDNLVQFIEDSKVGDQVKLGIIRNGDTSVEVTTTLGNINAQPSTTQPSTIQPSTIQPSTPQN</sequence>
<dbReference type="InterPro" id="IPR001254">
    <property type="entry name" value="Trypsin_dom"/>
</dbReference>
<comment type="caution">
    <text evidence="6">The sequence shown here is derived from an EMBL/GenBank/DDBJ whole genome shotgun (WGS) entry which is preliminary data.</text>
</comment>
<name>A0A645HHJ6_9ZZZZ</name>
<gene>
    <name evidence="6" type="primary">htrB_7</name>
    <name evidence="6" type="ORF">SDC9_185383</name>
</gene>
<evidence type="ECO:0000256" key="2">
    <source>
        <dbReference type="ARBA" id="ARBA00022670"/>
    </source>
</evidence>
<accession>A0A645HHJ6</accession>
<dbReference type="Gene3D" id="2.40.10.10">
    <property type="entry name" value="Trypsin-like serine proteases"/>
    <property type="match status" value="1"/>
</dbReference>
<dbReference type="InterPro" id="IPR009003">
    <property type="entry name" value="Peptidase_S1_PA"/>
</dbReference>
<dbReference type="PROSITE" id="PS50106">
    <property type="entry name" value="PDZ"/>
    <property type="match status" value="1"/>
</dbReference>
<evidence type="ECO:0000256" key="3">
    <source>
        <dbReference type="ARBA" id="ARBA00022801"/>
    </source>
</evidence>
<keyword evidence="3 6" id="KW-0378">Hydrolase</keyword>
<dbReference type="GO" id="GO:0004252">
    <property type="term" value="F:serine-type endopeptidase activity"/>
    <property type="evidence" value="ECO:0007669"/>
    <property type="project" value="InterPro"/>
</dbReference>
<dbReference type="InterPro" id="IPR001478">
    <property type="entry name" value="PDZ"/>
</dbReference>
<keyword evidence="2 6" id="KW-0645">Protease</keyword>
<dbReference type="EC" id="3.4.21.107" evidence="6"/>
<dbReference type="Pfam" id="PF13180">
    <property type="entry name" value="PDZ_2"/>
    <property type="match status" value="1"/>
</dbReference>
<dbReference type="PANTHER" id="PTHR43343">
    <property type="entry name" value="PEPTIDASE S12"/>
    <property type="match status" value="1"/>
</dbReference>
<feature type="domain" description="PDZ" evidence="5">
    <location>
        <begin position="74"/>
        <end position="152"/>
    </location>
</feature>
<reference evidence="6" key="1">
    <citation type="submission" date="2019-08" db="EMBL/GenBank/DDBJ databases">
        <authorList>
            <person name="Kucharzyk K."/>
            <person name="Murdoch R.W."/>
            <person name="Higgins S."/>
            <person name="Loffler F."/>
        </authorList>
    </citation>
    <scope>NUCLEOTIDE SEQUENCE</scope>
</reference>
<dbReference type="PRINTS" id="PR00834">
    <property type="entry name" value="PROTEASES2C"/>
</dbReference>
<feature type="region of interest" description="Disordered" evidence="4">
    <location>
        <begin position="179"/>
        <end position="203"/>
    </location>
</feature>
<dbReference type="Pfam" id="PF00089">
    <property type="entry name" value="Trypsin"/>
    <property type="match status" value="1"/>
</dbReference>
<dbReference type="PANTHER" id="PTHR43343:SF3">
    <property type="entry name" value="PROTEASE DO-LIKE 8, CHLOROPLASTIC"/>
    <property type="match status" value="1"/>
</dbReference>
<dbReference type="GO" id="GO:0006508">
    <property type="term" value="P:proteolysis"/>
    <property type="evidence" value="ECO:0007669"/>
    <property type="project" value="UniProtKB-KW"/>
</dbReference>